<feature type="compositionally biased region" description="Polar residues" evidence="1">
    <location>
        <begin position="74"/>
        <end position="88"/>
    </location>
</feature>
<sequence>MYDYDLDVGAQIHVQRPKSASISESIPPERTAVDKQRPLDVNSVQVQRSSRASESESIPPERTAVDEQRPLDFNSVQVQRSSRASESESIPPERTNVDELIKYDFRIDQKDIEHFGQCIECVKAIPVFSYCDIEISHITEEFTIIMQFFSGAVFGLFPFGRKALIKESERSLEFTKDRIHVVVYKKRVFENIKVASRAKAICEAKGTTSKYDYHLLDNNCEHFATFCVTGKKFSLQVISGTGCQALHERKHICNKCYKLNEPLLNVSTRPITSAGDVAPGDIIRYYYGLHDGVVPETEHSNKTSMKCRIAHYAFCGFFSHRTIKDEEVTVPFDGSLCVHEYKTTDFEVYETEKPFERWCTLPRIRRGYSGQSDICDQADDNDHDDVIDHESLKIN</sequence>
<keyword evidence="4" id="KW-1185">Reference proteome</keyword>
<dbReference type="InterPro" id="IPR007053">
    <property type="entry name" value="LRAT_dom"/>
</dbReference>
<name>A0ABY7EMA8_MYAAR</name>
<evidence type="ECO:0000259" key="2">
    <source>
        <dbReference type="PROSITE" id="PS51934"/>
    </source>
</evidence>
<protein>
    <recommendedName>
        <fullName evidence="2">LRAT domain-containing protein</fullName>
    </recommendedName>
</protein>
<dbReference type="Pfam" id="PF04970">
    <property type="entry name" value="LRAT"/>
    <property type="match status" value="1"/>
</dbReference>
<dbReference type="Proteomes" id="UP001164746">
    <property type="component" value="Chromosome 7"/>
</dbReference>
<feature type="domain" description="LRAT" evidence="2">
    <location>
        <begin position="104"/>
        <end position="236"/>
    </location>
</feature>
<proteinExistence type="predicted"/>
<dbReference type="EMBL" id="CP111018">
    <property type="protein sequence ID" value="WAR10134.1"/>
    <property type="molecule type" value="Genomic_DNA"/>
</dbReference>
<gene>
    <name evidence="3" type="ORF">MAR_035210</name>
</gene>
<evidence type="ECO:0000256" key="1">
    <source>
        <dbReference type="SAM" id="MobiDB-lite"/>
    </source>
</evidence>
<dbReference type="PROSITE" id="PS51934">
    <property type="entry name" value="LRAT"/>
    <property type="match status" value="1"/>
</dbReference>
<evidence type="ECO:0000313" key="3">
    <source>
        <dbReference type="EMBL" id="WAR10134.1"/>
    </source>
</evidence>
<feature type="region of interest" description="Disordered" evidence="1">
    <location>
        <begin position="15"/>
        <end position="93"/>
    </location>
</feature>
<evidence type="ECO:0000313" key="4">
    <source>
        <dbReference type="Proteomes" id="UP001164746"/>
    </source>
</evidence>
<organism evidence="3 4">
    <name type="scientific">Mya arenaria</name>
    <name type="common">Soft-shell clam</name>
    <dbReference type="NCBI Taxonomy" id="6604"/>
    <lineage>
        <taxon>Eukaryota</taxon>
        <taxon>Metazoa</taxon>
        <taxon>Spiralia</taxon>
        <taxon>Lophotrochozoa</taxon>
        <taxon>Mollusca</taxon>
        <taxon>Bivalvia</taxon>
        <taxon>Autobranchia</taxon>
        <taxon>Heteroconchia</taxon>
        <taxon>Euheterodonta</taxon>
        <taxon>Imparidentia</taxon>
        <taxon>Neoheterodontei</taxon>
        <taxon>Myida</taxon>
        <taxon>Myoidea</taxon>
        <taxon>Myidae</taxon>
        <taxon>Mya</taxon>
    </lineage>
</organism>
<accession>A0ABY7EMA8</accession>
<feature type="compositionally biased region" description="Polar residues" evidence="1">
    <location>
        <begin position="42"/>
        <end position="56"/>
    </location>
</feature>
<dbReference type="Gene3D" id="3.90.1720.10">
    <property type="entry name" value="endopeptidase domain like (from Nostoc punctiforme)"/>
    <property type="match status" value="1"/>
</dbReference>
<reference evidence="3" key="1">
    <citation type="submission" date="2022-11" db="EMBL/GenBank/DDBJ databases">
        <title>Centuries of genome instability and evolution in soft-shell clam transmissible cancer (bioRxiv).</title>
        <authorList>
            <person name="Hart S.F.M."/>
            <person name="Yonemitsu M.A."/>
            <person name="Giersch R.M."/>
            <person name="Beal B.F."/>
            <person name="Arriagada G."/>
            <person name="Davis B.W."/>
            <person name="Ostrander E.A."/>
            <person name="Goff S.P."/>
            <person name="Metzger M.J."/>
        </authorList>
    </citation>
    <scope>NUCLEOTIDE SEQUENCE</scope>
    <source>
        <strain evidence="3">MELC-2E11</strain>
        <tissue evidence="3">Siphon/mantle</tissue>
    </source>
</reference>